<reference evidence="2" key="1">
    <citation type="submission" date="2021-09" db="EMBL/GenBank/DDBJ databases">
        <title>A high-quality genome of the endoparasitic fungus Hirsutella rhossiliensis with a comparison of Hirsutella genomes reveals transposable elements contributing to genome size variation.</title>
        <authorList>
            <person name="Lin R."/>
            <person name="Jiao Y."/>
            <person name="Sun X."/>
            <person name="Ling J."/>
            <person name="Xie B."/>
            <person name="Cheng X."/>
        </authorList>
    </citation>
    <scope>NUCLEOTIDE SEQUENCE</scope>
    <source>
        <strain evidence="2">HR02</strain>
    </source>
</reference>
<dbReference type="Proteomes" id="UP000824596">
    <property type="component" value="Unassembled WGS sequence"/>
</dbReference>
<feature type="compositionally biased region" description="Polar residues" evidence="1">
    <location>
        <begin position="206"/>
        <end position="215"/>
    </location>
</feature>
<gene>
    <name evidence="2" type="ORF">HRG_05497</name>
</gene>
<accession>A0A9P8MX64</accession>
<proteinExistence type="predicted"/>
<evidence type="ECO:0000313" key="3">
    <source>
        <dbReference type="Proteomes" id="UP000824596"/>
    </source>
</evidence>
<evidence type="ECO:0000256" key="1">
    <source>
        <dbReference type="SAM" id="MobiDB-lite"/>
    </source>
</evidence>
<sequence length="260" mass="28313">MSDVEVIGASSWESTTPQSPQASFTQAIIDELRKVSPAPISATQLVSQLHSTQSVVRNRSMPVHKLPLDLDQPPALIHRIEKTPTPPPTQSTAVPRFSHVLIGVTVEKEDTVPDKAAWATWLTTNLPPYVGQIDIQASWKTGSAFVIFVMPIEIWLGLPEREAYVFLEYHRGWDAAAAARAQRALCQPPPPPTRGTDRGVGRGIAGQSSSQLQSDENVRPGTGTGSGARIPQRMPQPGHETPLVLPNPNVPRPDEQKDSR</sequence>
<evidence type="ECO:0000313" key="2">
    <source>
        <dbReference type="EMBL" id="KAH0962987.1"/>
    </source>
</evidence>
<dbReference type="AlphaFoldDB" id="A0A9P8MX64"/>
<comment type="caution">
    <text evidence="2">The sequence shown here is derived from an EMBL/GenBank/DDBJ whole genome shotgun (WGS) entry which is preliminary data.</text>
</comment>
<feature type="region of interest" description="Disordered" evidence="1">
    <location>
        <begin position="1"/>
        <end position="22"/>
    </location>
</feature>
<keyword evidence="3" id="KW-1185">Reference proteome</keyword>
<dbReference type="GeneID" id="68354626"/>
<feature type="region of interest" description="Disordered" evidence="1">
    <location>
        <begin position="185"/>
        <end position="260"/>
    </location>
</feature>
<name>A0A9P8MX64_9HYPO</name>
<dbReference type="RefSeq" id="XP_044720500.1">
    <property type="nucleotide sequence ID" value="XM_044863968.1"/>
</dbReference>
<feature type="compositionally biased region" description="Polar residues" evidence="1">
    <location>
        <begin position="11"/>
        <end position="22"/>
    </location>
</feature>
<dbReference type="EMBL" id="JAIZPD010000005">
    <property type="protein sequence ID" value="KAH0962987.1"/>
    <property type="molecule type" value="Genomic_DNA"/>
</dbReference>
<organism evidence="2 3">
    <name type="scientific">Hirsutella rhossiliensis</name>
    <dbReference type="NCBI Taxonomy" id="111463"/>
    <lineage>
        <taxon>Eukaryota</taxon>
        <taxon>Fungi</taxon>
        <taxon>Dikarya</taxon>
        <taxon>Ascomycota</taxon>
        <taxon>Pezizomycotina</taxon>
        <taxon>Sordariomycetes</taxon>
        <taxon>Hypocreomycetidae</taxon>
        <taxon>Hypocreales</taxon>
        <taxon>Ophiocordycipitaceae</taxon>
        <taxon>Hirsutella</taxon>
    </lineage>
</organism>
<dbReference type="OrthoDB" id="4760831at2759"/>
<protein>
    <submittedName>
        <fullName evidence="2">Uncharacterized protein</fullName>
    </submittedName>
</protein>